<comment type="caution">
    <text evidence="2">The sequence shown here is derived from an EMBL/GenBank/DDBJ whole genome shotgun (WGS) entry which is preliminary data.</text>
</comment>
<dbReference type="InterPro" id="IPR036013">
    <property type="entry name" value="Band_7/SPFH_dom_sf"/>
</dbReference>
<gene>
    <name evidence="2" type="ORF">AB3X52_08215</name>
</gene>
<evidence type="ECO:0000259" key="1">
    <source>
        <dbReference type="Pfam" id="PF01145"/>
    </source>
</evidence>
<name>A0ABV3SXC2_9ACTN</name>
<feature type="domain" description="Band 7" evidence="1">
    <location>
        <begin position="33"/>
        <end position="199"/>
    </location>
</feature>
<dbReference type="EMBL" id="JBFPJR010000011">
    <property type="protein sequence ID" value="MEX0427599.1"/>
    <property type="molecule type" value="Genomic_DNA"/>
</dbReference>
<dbReference type="RefSeq" id="WP_367993139.1">
    <property type="nucleotide sequence ID" value="NZ_JBFPJR010000011.1"/>
</dbReference>
<dbReference type="Gene3D" id="3.30.479.30">
    <property type="entry name" value="Band 7 domain"/>
    <property type="match status" value="1"/>
</dbReference>
<protein>
    <submittedName>
        <fullName evidence="2">SPFH domain-containing protein</fullName>
    </submittedName>
</protein>
<reference evidence="2 3" key="1">
    <citation type="submission" date="2024-07" db="EMBL/GenBank/DDBJ databases">
        <authorList>
            <person name="Lee S."/>
            <person name="Kang M."/>
        </authorList>
    </citation>
    <scope>NUCLEOTIDE SEQUENCE [LARGE SCALE GENOMIC DNA]</scope>
    <source>
        <strain evidence="2 3">DS6</strain>
    </source>
</reference>
<evidence type="ECO:0000313" key="2">
    <source>
        <dbReference type="EMBL" id="MEX0427599.1"/>
    </source>
</evidence>
<accession>A0ABV3SXC2</accession>
<proteinExistence type="predicted"/>
<organism evidence="2 3">
    <name type="scientific">Nocardioides eburneus</name>
    <dbReference type="NCBI Taxonomy" id="3231482"/>
    <lineage>
        <taxon>Bacteria</taxon>
        <taxon>Bacillati</taxon>
        <taxon>Actinomycetota</taxon>
        <taxon>Actinomycetes</taxon>
        <taxon>Propionibacteriales</taxon>
        <taxon>Nocardioidaceae</taxon>
        <taxon>Nocardioides</taxon>
    </lineage>
</organism>
<evidence type="ECO:0000313" key="3">
    <source>
        <dbReference type="Proteomes" id="UP001556631"/>
    </source>
</evidence>
<dbReference type="InterPro" id="IPR001107">
    <property type="entry name" value="Band_7"/>
</dbReference>
<dbReference type="Pfam" id="PF01145">
    <property type="entry name" value="Band_7"/>
    <property type="match status" value="1"/>
</dbReference>
<sequence length="347" mass="36910">MADIARYPFVRHLRGTATTHVQHVKGGRTVHSGTGQSFWFRPLSAVLSEVPVDDRELPLFFHARTADFQDVTVQATVSFRIVDPAVVSARIDFSLDPENGRWRGSPLDQVAGLLTETAQQYALDLLAGTTLTAALAAGVGPVRDAIAAGLAADSRITETGLAVIGVRVVALRPEPEVEKALLTPTREQVQQDADKATYERRALAVERERAIGENELQTQIELARREEQLVAQRGANARREAEEQAAAGRIATEATAERTQVMAEADAAATRVTGLAAADAESARLAAYADLPEGVLLGLAAKELATHLPAIDNLVLTPDLLAPVLARLGAGSARRTAGPEGTARSES</sequence>
<dbReference type="Proteomes" id="UP001556631">
    <property type="component" value="Unassembled WGS sequence"/>
</dbReference>
<keyword evidence="3" id="KW-1185">Reference proteome</keyword>